<evidence type="ECO:0000256" key="7">
    <source>
        <dbReference type="PROSITE-ProRule" id="PRU01091"/>
    </source>
</evidence>
<evidence type="ECO:0000256" key="5">
    <source>
        <dbReference type="ARBA" id="ARBA00023163"/>
    </source>
</evidence>
<proteinExistence type="predicted"/>
<reference evidence="10 11" key="1">
    <citation type="journal article" date="2018" name="J. Microbiol.">
        <title>Salicibibacter kimchii gen. nov., sp. nov., a moderately halophilic and alkalitolerant bacterium in the family Bacillaceae, isolated from kimchi.</title>
        <authorList>
            <person name="Jang J.Y."/>
            <person name="Oh Y.J."/>
            <person name="Lim S.K."/>
            <person name="Park H.K."/>
            <person name="Lee C."/>
            <person name="Kim J.Y."/>
            <person name="Lee M.A."/>
            <person name="Choi H.J."/>
        </authorList>
    </citation>
    <scope>NUCLEOTIDE SEQUENCE [LARGE SCALE GENOMIC DNA]</scope>
    <source>
        <strain evidence="10 11">NKC1-1</strain>
    </source>
</reference>
<dbReference type="GO" id="GO:0005829">
    <property type="term" value="C:cytosol"/>
    <property type="evidence" value="ECO:0007669"/>
    <property type="project" value="TreeGrafter"/>
</dbReference>
<dbReference type="SMART" id="SM00448">
    <property type="entry name" value="REC"/>
    <property type="match status" value="1"/>
</dbReference>
<protein>
    <submittedName>
        <fullName evidence="10">DNA-binding response regulator</fullName>
    </submittedName>
</protein>
<dbReference type="GO" id="GO:0006355">
    <property type="term" value="P:regulation of DNA-templated transcription"/>
    <property type="evidence" value="ECO:0007669"/>
    <property type="project" value="InterPro"/>
</dbReference>
<dbReference type="PANTHER" id="PTHR48111">
    <property type="entry name" value="REGULATOR OF RPOS"/>
    <property type="match status" value="1"/>
</dbReference>
<dbReference type="GO" id="GO:0032993">
    <property type="term" value="C:protein-DNA complex"/>
    <property type="evidence" value="ECO:0007669"/>
    <property type="project" value="TreeGrafter"/>
</dbReference>
<dbReference type="Gene3D" id="3.40.50.2300">
    <property type="match status" value="1"/>
</dbReference>
<dbReference type="InterPro" id="IPR036388">
    <property type="entry name" value="WH-like_DNA-bd_sf"/>
</dbReference>
<dbReference type="Pfam" id="PF00486">
    <property type="entry name" value="Trans_reg_C"/>
    <property type="match status" value="1"/>
</dbReference>
<name>A0A345BZ51_9BACI</name>
<dbReference type="GO" id="GO:0000156">
    <property type="term" value="F:phosphorelay response regulator activity"/>
    <property type="evidence" value="ECO:0007669"/>
    <property type="project" value="TreeGrafter"/>
</dbReference>
<evidence type="ECO:0000256" key="3">
    <source>
        <dbReference type="ARBA" id="ARBA00023015"/>
    </source>
</evidence>
<evidence type="ECO:0000256" key="2">
    <source>
        <dbReference type="ARBA" id="ARBA00023012"/>
    </source>
</evidence>
<dbReference type="InterPro" id="IPR039420">
    <property type="entry name" value="WalR-like"/>
</dbReference>
<dbReference type="Proteomes" id="UP000252100">
    <property type="component" value="Chromosome"/>
</dbReference>
<dbReference type="SMART" id="SM00862">
    <property type="entry name" value="Trans_reg_C"/>
    <property type="match status" value="1"/>
</dbReference>
<feature type="domain" description="Response regulatory" evidence="8">
    <location>
        <begin position="3"/>
        <end position="117"/>
    </location>
</feature>
<evidence type="ECO:0000256" key="1">
    <source>
        <dbReference type="ARBA" id="ARBA00022553"/>
    </source>
</evidence>
<evidence type="ECO:0000313" key="10">
    <source>
        <dbReference type="EMBL" id="AXF56232.1"/>
    </source>
</evidence>
<accession>A0A345BZ51</accession>
<dbReference type="AlphaFoldDB" id="A0A345BZ51"/>
<evidence type="ECO:0000256" key="4">
    <source>
        <dbReference type="ARBA" id="ARBA00023125"/>
    </source>
</evidence>
<gene>
    <name evidence="10" type="ORF">DT065_09535</name>
</gene>
<feature type="DNA-binding region" description="OmpR/PhoB-type" evidence="7">
    <location>
        <begin position="127"/>
        <end position="224"/>
    </location>
</feature>
<keyword evidence="2" id="KW-0902">Two-component regulatory system</keyword>
<evidence type="ECO:0000256" key="6">
    <source>
        <dbReference type="PROSITE-ProRule" id="PRU00169"/>
    </source>
</evidence>
<dbReference type="Gene3D" id="1.10.10.10">
    <property type="entry name" value="Winged helix-like DNA-binding domain superfamily/Winged helix DNA-binding domain"/>
    <property type="match status" value="1"/>
</dbReference>
<evidence type="ECO:0000259" key="9">
    <source>
        <dbReference type="PROSITE" id="PS51755"/>
    </source>
</evidence>
<dbReference type="KEGG" id="rue:DT065_09535"/>
<dbReference type="GO" id="GO:0000976">
    <property type="term" value="F:transcription cis-regulatory region binding"/>
    <property type="evidence" value="ECO:0007669"/>
    <property type="project" value="TreeGrafter"/>
</dbReference>
<dbReference type="FunFam" id="1.10.10.10:FF:000005">
    <property type="entry name" value="Two-component system response regulator"/>
    <property type="match status" value="1"/>
</dbReference>
<dbReference type="Pfam" id="PF00072">
    <property type="entry name" value="Response_reg"/>
    <property type="match status" value="1"/>
</dbReference>
<dbReference type="PANTHER" id="PTHR48111:SF22">
    <property type="entry name" value="REGULATOR OF RPOS"/>
    <property type="match status" value="1"/>
</dbReference>
<dbReference type="InterPro" id="IPR011006">
    <property type="entry name" value="CheY-like_superfamily"/>
</dbReference>
<feature type="modified residue" description="4-aspartylphosphate" evidence="6">
    <location>
        <position position="52"/>
    </location>
</feature>
<dbReference type="EMBL" id="CP031092">
    <property type="protein sequence ID" value="AXF56232.1"/>
    <property type="molecule type" value="Genomic_DNA"/>
</dbReference>
<keyword evidence="11" id="KW-1185">Reference proteome</keyword>
<evidence type="ECO:0000259" key="8">
    <source>
        <dbReference type="PROSITE" id="PS50110"/>
    </source>
</evidence>
<dbReference type="CDD" id="cd00383">
    <property type="entry name" value="trans_reg_C"/>
    <property type="match status" value="1"/>
</dbReference>
<dbReference type="Gene3D" id="6.10.250.690">
    <property type="match status" value="1"/>
</dbReference>
<keyword evidence="1 6" id="KW-0597">Phosphoprotein</keyword>
<evidence type="ECO:0000313" key="11">
    <source>
        <dbReference type="Proteomes" id="UP000252100"/>
    </source>
</evidence>
<dbReference type="FunFam" id="3.40.50.2300:FF:000001">
    <property type="entry name" value="DNA-binding response regulator PhoB"/>
    <property type="match status" value="1"/>
</dbReference>
<dbReference type="RefSeq" id="WP_114372829.1">
    <property type="nucleotide sequence ID" value="NZ_CP031092.1"/>
</dbReference>
<keyword evidence="3" id="KW-0805">Transcription regulation</keyword>
<keyword evidence="5" id="KW-0804">Transcription</keyword>
<organism evidence="10 11">
    <name type="scientific">Salicibibacter kimchii</name>
    <dbReference type="NCBI Taxonomy" id="2099786"/>
    <lineage>
        <taxon>Bacteria</taxon>
        <taxon>Bacillati</taxon>
        <taxon>Bacillota</taxon>
        <taxon>Bacilli</taxon>
        <taxon>Bacillales</taxon>
        <taxon>Bacillaceae</taxon>
        <taxon>Salicibibacter</taxon>
    </lineage>
</organism>
<dbReference type="SUPFAM" id="SSF52172">
    <property type="entry name" value="CheY-like"/>
    <property type="match status" value="1"/>
</dbReference>
<dbReference type="PROSITE" id="PS51755">
    <property type="entry name" value="OMPR_PHOB"/>
    <property type="match status" value="1"/>
</dbReference>
<keyword evidence="4 7" id="KW-0238">DNA-binding</keyword>
<dbReference type="PROSITE" id="PS50110">
    <property type="entry name" value="RESPONSE_REGULATORY"/>
    <property type="match status" value="1"/>
</dbReference>
<dbReference type="InterPro" id="IPR001867">
    <property type="entry name" value="OmpR/PhoB-type_DNA-bd"/>
</dbReference>
<feature type="domain" description="OmpR/PhoB-type" evidence="9">
    <location>
        <begin position="127"/>
        <end position="224"/>
    </location>
</feature>
<sequence>MARILIVEDEKRLGRLLTLELEHEGYSVEVQHDGQSGLEAALDGGWDLIILDVMLPSLSGMEILRRFRREDTLTPVMMLTARNEIPDKVSGLDLGANDYVSKPFENEELLARIRVQLREHKKAVKDEEILQFEDLTVNVKSREVQRDNEQITLTPREFDLLHHLVANQGHVLNREQLIQAVWGYDFIGDTNIVDVYIRYLRKKIDAGAKPLIHTMRGVGYVMKRPNG</sequence>
<dbReference type="InterPro" id="IPR001789">
    <property type="entry name" value="Sig_transdc_resp-reg_receiver"/>
</dbReference>